<keyword evidence="4" id="KW-1185">Reference proteome</keyword>
<gene>
    <name evidence="3" type="ORF">SAMN04487931_10943</name>
</gene>
<dbReference type="SUPFAM" id="SSF56059">
    <property type="entry name" value="Glutathione synthetase ATP-binding domain-like"/>
    <property type="match status" value="1"/>
</dbReference>
<dbReference type="Pfam" id="PF01326">
    <property type="entry name" value="PPDK_N"/>
    <property type="match status" value="1"/>
</dbReference>
<dbReference type="Gene3D" id="3.50.30.10">
    <property type="entry name" value="Phosphohistidine domain"/>
    <property type="match status" value="1"/>
</dbReference>
<keyword evidence="3" id="KW-0808">Transferase</keyword>
<dbReference type="EMBL" id="FNLL01000009">
    <property type="protein sequence ID" value="SDU45691.1"/>
    <property type="molecule type" value="Genomic_DNA"/>
</dbReference>
<reference evidence="4" key="1">
    <citation type="submission" date="2016-10" db="EMBL/GenBank/DDBJ databases">
        <authorList>
            <person name="Varghese N."/>
            <person name="Submissions S."/>
        </authorList>
    </citation>
    <scope>NUCLEOTIDE SEQUENCE [LARGE SCALE GENOMIC DNA]</scope>
    <source>
        <strain evidence="4">DSM 3384</strain>
    </source>
</reference>
<keyword evidence="3" id="KW-0670">Pyruvate</keyword>
<evidence type="ECO:0000259" key="1">
    <source>
        <dbReference type="Pfam" id="PF00391"/>
    </source>
</evidence>
<dbReference type="InterPro" id="IPR010121">
    <property type="entry name" value="Pyruvate_phosphate_dikinase"/>
</dbReference>
<name>A0A1H2INU9_9BACT</name>
<feature type="domain" description="PEP-utilising enzyme mobile" evidence="1">
    <location>
        <begin position="1328"/>
        <end position="1406"/>
    </location>
</feature>
<dbReference type="SUPFAM" id="SSF52009">
    <property type="entry name" value="Phosphohistidine domain"/>
    <property type="match status" value="1"/>
</dbReference>
<dbReference type="PANTHER" id="PTHR22931">
    <property type="entry name" value="PHOSPHOENOLPYRUVATE DIKINASE-RELATED"/>
    <property type="match status" value="1"/>
</dbReference>
<dbReference type="Proteomes" id="UP000199608">
    <property type="component" value="Unassembled WGS sequence"/>
</dbReference>
<accession>A0A1H2INU9</accession>
<dbReference type="GO" id="GO:0005524">
    <property type="term" value="F:ATP binding"/>
    <property type="evidence" value="ECO:0007669"/>
    <property type="project" value="InterPro"/>
</dbReference>
<feature type="domain" description="Pyruvate phosphate dikinase AMP/ATP-binding" evidence="2">
    <location>
        <begin position="975"/>
        <end position="1201"/>
    </location>
</feature>
<dbReference type="GO" id="GO:0050242">
    <property type="term" value="F:pyruvate, phosphate dikinase activity"/>
    <property type="evidence" value="ECO:0007669"/>
    <property type="project" value="InterPro"/>
</dbReference>
<organism evidence="3 4">
    <name type="scientific">Desulfobacula phenolica</name>
    <dbReference type="NCBI Taxonomy" id="90732"/>
    <lineage>
        <taxon>Bacteria</taxon>
        <taxon>Pseudomonadati</taxon>
        <taxon>Thermodesulfobacteriota</taxon>
        <taxon>Desulfobacteria</taxon>
        <taxon>Desulfobacterales</taxon>
        <taxon>Desulfobacteraceae</taxon>
        <taxon>Desulfobacula</taxon>
    </lineage>
</organism>
<evidence type="ECO:0000313" key="3">
    <source>
        <dbReference type="EMBL" id="SDU45691.1"/>
    </source>
</evidence>
<dbReference type="InterPro" id="IPR002192">
    <property type="entry name" value="PPDK_AMP/ATP-bd"/>
</dbReference>
<dbReference type="InterPro" id="IPR013815">
    <property type="entry name" value="ATP_grasp_subdomain_1"/>
</dbReference>
<dbReference type="Gene3D" id="3.30.1490.20">
    <property type="entry name" value="ATP-grasp fold, A domain"/>
    <property type="match status" value="1"/>
</dbReference>
<evidence type="ECO:0000259" key="2">
    <source>
        <dbReference type="Pfam" id="PF01326"/>
    </source>
</evidence>
<sequence length="1416" mass="161933">MSNGLSETINKGDKFEIYHQSKGNLVKSRALEVNLSDTKVDVIIDSKYEVFLDIVSSYVGILNRMNVFLKELSHPYKNWEFIVSEARHFSLQYFYLYKSHPDGGKALDLFVDIFLDSFESDSPLCLKTRAADNLMLFLQHIVKESDHDFDLFLHVIEKAVQKIESYEGRDFYFFVRSYYQPDKIAKALLVNLKGDAPIFKSLNLFLIKFYEYSFDYWLKQEDPICWIGQSINVNRLEQGLQSILKSVSHEKIRLWQKKLEVIIQELDQDPRRATQKLTGLVSYQDFVSLIRAVPQKIMTQSGDDLGGFHLKLTFLFYIIHIPGLSTIHVQALRDINTTLTHLIGDKDFKKDINIVNQTFLLLKEHKGKYPETVLDCIHKIGDSVYKASKIDLINHFIDRAVDHGFQFPMIEGTGDDWQIKSNCAHVKNIRVFLDLISQHPKKSRRLLSALIISLAIGGVFIKDTDLFPRDITNFLNSDIEPVFNLVKQLARLLPAFFNEIGAEGQLRDISTELDESCQRKDQLIHFLRKQCHVESSSRIVEFIKEVILFWKTGDKKKLEPHVPPSIYRDIKVSGPFVDGPRIILNNLKTKDIFLPKDYMMHTQKAINKLINEVEGVTEPDKSRVKMIFGFYRLLNQKYMIDNLELKKYLSSFKSENLPDTAKIVSVFEEKNLEHKILSLLSYMKELKKIILSDRIYEANEAIYHKRHFAVDIPSMYGSYNEAKFDALGLTLRVESILNVWFEELVNSIDLQVITKATFKRIYSILDLFRSALSLDGIISNQLDVQMDFLKFSMDIRTCTFTQYLDIFKGFTRAVADIIHDHFNNIHSNNLFQIESRLGKDQILEKYLPKEGSEKQKSKLDQRVADIFFRDRIATSLGLQQMDVFLNRILHTLFQQSEKLSQTHLSRLLNYDPKYSAIEVGSSDPISNNIIFLGNKGLNLIKLKKIGVAVPEGFIITTEVFKCREIINNYKPANINFKKYVAKMVGNLEKRTQKKFGDPKNPLLLSVRSGSSISQPGMLDSFLNVGLNEEIAASIAGISKNPWFAWDSYRRFIQGYGMAFGIKRDEFDHIIYSKKKEFGAEFKRLFTGDQMKGVALVYKQLLLDSGIDLIESPIDQLFLSINKVFYSWESKRGKDYRRIMGISDDWGTAVTVQSMVFGNLSRQSGSGVVFSHSPKLPGDTVRLWGDFTIGNQGEDVVSGLVKTLPISEIQRELEKPDSTISLEKSFPHIYLKLKEVVHRLVYDEGWNPQEIEFTFEGENREDLFILQARDMSLRDRKKIVDFDVTPEFLDKAYLGQGIGVSGGAMSGKIVFTLEEIDGLRKSHPGISLILLRNDTVPDDILEIDAADGILTARGGLTSHAAVVTYSLGKTCVVGCENLVCNELEKVCLLNGVKMVTGDYISINGQKGSVYKGAIEIN</sequence>
<dbReference type="InterPro" id="IPR008279">
    <property type="entry name" value="PEP-util_enz_mobile_dom"/>
</dbReference>
<dbReference type="PANTHER" id="PTHR22931:SF9">
    <property type="entry name" value="PYRUVATE, PHOSPHATE DIKINASE 1, CHLOROPLASTIC"/>
    <property type="match status" value="1"/>
</dbReference>
<dbReference type="Pfam" id="PF00391">
    <property type="entry name" value="PEP-utilizers"/>
    <property type="match status" value="1"/>
</dbReference>
<dbReference type="Gene3D" id="3.30.470.20">
    <property type="entry name" value="ATP-grasp fold, B domain"/>
    <property type="match status" value="1"/>
</dbReference>
<proteinExistence type="predicted"/>
<evidence type="ECO:0000313" key="4">
    <source>
        <dbReference type="Proteomes" id="UP000199608"/>
    </source>
</evidence>
<dbReference type="Gene3D" id="1.20.80.30">
    <property type="match status" value="1"/>
</dbReference>
<keyword evidence="3" id="KW-0418">Kinase</keyword>
<dbReference type="InterPro" id="IPR036637">
    <property type="entry name" value="Phosphohistidine_dom_sf"/>
</dbReference>
<protein>
    <submittedName>
        <fullName evidence="3">Pyruvate, orthophosphate dikinase</fullName>
    </submittedName>
</protein>
<dbReference type="GO" id="GO:0016301">
    <property type="term" value="F:kinase activity"/>
    <property type="evidence" value="ECO:0007669"/>
    <property type="project" value="UniProtKB-KW"/>
</dbReference>